<dbReference type="GO" id="GO:0005254">
    <property type="term" value="F:chloride channel activity"/>
    <property type="evidence" value="ECO:0007669"/>
    <property type="project" value="TreeGrafter"/>
</dbReference>
<keyword evidence="7" id="KW-0175">Coiled coil</keyword>
<dbReference type="GO" id="GO:0005783">
    <property type="term" value="C:endoplasmic reticulum"/>
    <property type="evidence" value="ECO:0007669"/>
    <property type="project" value="TreeGrafter"/>
</dbReference>
<protein>
    <recommendedName>
        <fullName evidence="3">Chloride channel CLIC-like protein 1</fullName>
    </recommendedName>
</protein>
<evidence type="ECO:0000256" key="9">
    <source>
        <dbReference type="SAM" id="Phobius"/>
    </source>
</evidence>
<evidence type="ECO:0000256" key="2">
    <source>
        <dbReference type="ARBA" id="ARBA00005944"/>
    </source>
</evidence>
<accession>A0A8J7TI63</accession>
<keyword evidence="10" id="KW-0732">Signal</keyword>
<organism evidence="11 12">
    <name type="scientific">Atractosteus spatula</name>
    <name type="common">Alligator gar</name>
    <name type="synonym">Lepisosteus spatula</name>
    <dbReference type="NCBI Taxonomy" id="7917"/>
    <lineage>
        <taxon>Eukaryota</taxon>
        <taxon>Metazoa</taxon>
        <taxon>Chordata</taxon>
        <taxon>Craniata</taxon>
        <taxon>Vertebrata</taxon>
        <taxon>Euteleostomi</taxon>
        <taxon>Actinopterygii</taxon>
        <taxon>Neopterygii</taxon>
        <taxon>Holostei</taxon>
        <taxon>Semionotiformes</taxon>
        <taxon>Lepisosteidae</taxon>
        <taxon>Atractosteus</taxon>
    </lineage>
</organism>
<name>A0A8J7TI63_ATRSP</name>
<sequence>TLGWGRMRIAVLYCVLLIVRGQVDEDEWIDPTDMLNYDATTKTMRKQTEVNNYNNVPTKRREYIKDSDQPVTCPDITDFNNKIVSLQREVEEYKKKIASFSKQSGCNLVFRRYLNKLLKDIQKLGLPDEVKGYVHYDAEVVLSRQSVSEIRKLLDGDESLKPGALDEALSQILINFKPHDYEAWKWRFEDTFGVELDTVVRMCVCVLIIVVLICTELWSSVSLLMQFRRIFAICFCISLLWNWMYLYKIAFAEHQNNIVKMESINDKCTGLKKIDWQDSLKEWFRSTWTLQDDPCKKYYEVLMVNPILLVPPTKAIAVTITTFITEPLKHLGQGISEFLRALLKDLPVTLQIPVLFTIVAAILIFMYGSAQAAIHNVAFWHRRGHHDQPPAVQAQPHTPQVLPQAHPQAQGDLGAVGSGRVYQDQQAVRFRHNHRNKQSDNHRVERVGPSDIAVSDEEIDGAPPADSAGTEGQNCGDTAATAEDGGAGEKTEFQKGERTRGRDSGSQANHRIRHSVSVSPDESNTEPDLQEKEESAKKDRRTNVSLNLLPGTKVKVLM</sequence>
<dbReference type="Pfam" id="PF05934">
    <property type="entry name" value="MCLC"/>
    <property type="match status" value="1"/>
</dbReference>
<proteinExistence type="inferred from homology"/>
<dbReference type="Proteomes" id="UP000736164">
    <property type="component" value="Unassembled WGS sequence"/>
</dbReference>
<dbReference type="EMBL" id="JAAWVO010070815">
    <property type="protein sequence ID" value="MBN3324484.1"/>
    <property type="molecule type" value="Genomic_DNA"/>
</dbReference>
<dbReference type="InterPro" id="IPR009231">
    <property type="entry name" value="Chloride_chnl_CLIC-like"/>
</dbReference>
<keyword evidence="12" id="KW-1185">Reference proteome</keyword>
<evidence type="ECO:0000313" key="12">
    <source>
        <dbReference type="Proteomes" id="UP000736164"/>
    </source>
</evidence>
<feature type="signal peptide" evidence="10">
    <location>
        <begin position="1"/>
        <end position="21"/>
    </location>
</feature>
<comment type="similarity">
    <text evidence="2">Belongs to the chloride channel MCLC family.</text>
</comment>
<feature type="compositionally biased region" description="Basic and acidic residues" evidence="8">
    <location>
        <begin position="437"/>
        <end position="448"/>
    </location>
</feature>
<evidence type="ECO:0000313" key="11">
    <source>
        <dbReference type="EMBL" id="MBN3324484.1"/>
    </source>
</evidence>
<dbReference type="PANTHER" id="PTHR34093">
    <property type="entry name" value="CHLORIDE CHANNEL CLIC-LIKE PROTEIN 1"/>
    <property type="match status" value="1"/>
</dbReference>
<gene>
    <name evidence="11" type="primary">Clcc1_0</name>
    <name evidence="11" type="ORF">GTO95_0011848</name>
</gene>
<evidence type="ECO:0000256" key="4">
    <source>
        <dbReference type="ARBA" id="ARBA00022692"/>
    </source>
</evidence>
<evidence type="ECO:0000256" key="6">
    <source>
        <dbReference type="ARBA" id="ARBA00023136"/>
    </source>
</evidence>
<feature type="region of interest" description="Disordered" evidence="8">
    <location>
        <begin position="385"/>
        <end position="415"/>
    </location>
</feature>
<feature type="chain" id="PRO_5035224104" description="Chloride channel CLIC-like protein 1" evidence="10">
    <location>
        <begin position="22"/>
        <end position="558"/>
    </location>
</feature>
<comment type="subcellular location">
    <subcellularLocation>
        <location evidence="1">Membrane</location>
        <topology evidence="1">Multi-pass membrane protein</topology>
    </subcellularLocation>
</comment>
<reference evidence="11" key="1">
    <citation type="journal article" date="2021" name="Cell">
        <title>Tracing the genetic footprints of vertebrate landing in non-teleost ray-finned fishes.</title>
        <authorList>
            <person name="Bi X."/>
            <person name="Wang K."/>
            <person name="Yang L."/>
            <person name="Pan H."/>
            <person name="Jiang H."/>
            <person name="Wei Q."/>
            <person name="Fang M."/>
            <person name="Yu H."/>
            <person name="Zhu C."/>
            <person name="Cai Y."/>
            <person name="He Y."/>
            <person name="Gan X."/>
            <person name="Zeng H."/>
            <person name="Yu D."/>
            <person name="Zhu Y."/>
            <person name="Jiang H."/>
            <person name="Qiu Q."/>
            <person name="Yang H."/>
            <person name="Zhang Y.E."/>
            <person name="Wang W."/>
            <person name="Zhu M."/>
            <person name="He S."/>
            <person name="Zhang G."/>
        </authorList>
    </citation>
    <scope>NUCLEOTIDE SEQUENCE</scope>
    <source>
        <strain evidence="11">Allg_001</strain>
    </source>
</reference>
<feature type="non-terminal residue" evidence="11">
    <location>
        <position position="1"/>
    </location>
</feature>
<dbReference type="GO" id="GO:0016020">
    <property type="term" value="C:membrane"/>
    <property type="evidence" value="ECO:0007669"/>
    <property type="project" value="UniProtKB-SubCell"/>
</dbReference>
<feature type="transmembrane region" description="Helical" evidence="9">
    <location>
        <begin position="199"/>
        <end position="218"/>
    </location>
</feature>
<evidence type="ECO:0000256" key="8">
    <source>
        <dbReference type="SAM" id="MobiDB-lite"/>
    </source>
</evidence>
<keyword evidence="4 9" id="KW-0812">Transmembrane</keyword>
<feature type="transmembrane region" description="Helical" evidence="9">
    <location>
        <begin position="230"/>
        <end position="247"/>
    </location>
</feature>
<feature type="transmembrane region" description="Helical" evidence="9">
    <location>
        <begin position="352"/>
        <end position="374"/>
    </location>
</feature>
<feature type="region of interest" description="Disordered" evidence="8">
    <location>
        <begin position="431"/>
        <end position="558"/>
    </location>
</feature>
<evidence type="ECO:0000256" key="1">
    <source>
        <dbReference type="ARBA" id="ARBA00004141"/>
    </source>
</evidence>
<dbReference type="AlphaFoldDB" id="A0A8J7TI63"/>
<keyword evidence="5 9" id="KW-1133">Transmembrane helix</keyword>
<feature type="non-terminal residue" evidence="11">
    <location>
        <position position="558"/>
    </location>
</feature>
<dbReference type="PANTHER" id="PTHR34093:SF1">
    <property type="entry name" value="CHLORIDE CHANNEL CLIC-LIKE PROTEIN 1"/>
    <property type="match status" value="1"/>
</dbReference>
<feature type="coiled-coil region" evidence="7">
    <location>
        <begin position="76"/>
        <end position="103"/>
    </location>
</feature>
<keyword evidence="6 9" id="KW-0472">Membrane</keyword>
<evidence type="ECO:0000256" key="3">
    <source>
        <dbReference type="ARBA" id="ARBA00015571"/>
    </source>
</evidence>
<evidence type="ECO:0000256" key="5">
    <source>
        <dbReference type="ARBA" id="ARBA00022989"/>
    </source>
</evidence>
<evidence type="ECO:0000256" key="7">
    <source>
        <dbReference type="SAM" id="Coils"/>
    </source>
</evidence>
<feature type="compositionally biased region" description="Basic and acidic residues" evidence="8">
    <location>
        <begin position="487"/>
        <end position="503"/>
    </location>
</feature>
<evidence type="ECO:0000256" key="10">
    <source>
        <dbReference type="SAM" id="SignalP"/>
    </source>
</evidence>
<comment type="caution">
    <text evidence="11">The sequence shown here is derived from an EMBL/GenBank/DDBJ whole genome shotgun (WGS) entry which is preliminary data.</text>
</comment>